<proteinExistence type="predicted"/>
<dbReference type="RefSeq" id="WP_255922370.1">
    <property type="nucleotide sequence ID" value="NZ_JANFNG010000021.1"/>
</dbReference>
<evidence type="ECO:0000313" key="3">
    <source>
        <dbReference type="EMBL" id="MCQ4083418.1"/>
    </source>
</evidence>
<comment type="caution">
    <text evidence="3">The sequence shown here is derived from an EMBL/GenBank/DDBJ whole genome shotgun (WGS) entry which is preliminary data.</text>
</comment>
<dbReference type="PANTHER" id="PTHR23542:SF1">
    <property type="entry name" value="MAJOR FACILITATOR SUPERFAMILY (MFS) PROFILE DOMAIN-CONTAINING PROTEIN"/>
    <property type="match status" value="1"/>
</dbReference>
<sequence>MSARATTPGAPPDAAPDARDHAGGGAAPAGFRAIFRLAGTGLPLAAFLARLPAALCPTGTLLMVTAASGIGRAGIVAGALWMGQAVGGPLIGRLADRRGHRPVLLVTSLLNAVAIAAMVAAVLGHGPLTLQTGLSAVGGLTIPQIGPLARTRWSALAMRHPRGRELIGPALSLDATTDELSFVAGPAVVGILAAAIDPTAGLVCAAVLIAVFGVVFAVHPTAPAGVRARSARRSVPLMSPALIVLFAMATCQGLVFGAANAGINAMAKGDLGLAGLVWAATGATSVVAGLLTTAHPGPWDLTVRLRLAVLAQSLVVPLLLLTGSVVGAAAVFAALGLTVAPHLIANFTLVERIAPAERMGEAMTLVGTGLIIGQAIAAPVGGQLAAAHGFKGSFALGVAAAVASALVAVTLVRERRYRCRTVPVPS</sequence>
<evidence type="ECO:0000256" key="2">
    <source>
        <dbReference type="SAM" id="Phobius"/>
    </source>
</evidence>
<feature type="transmembrane region" description="Helical" evidence="2">
    <location>
        <begin position="34"/>
        <end position="55"/>
    </location>
</feature>
<dbReference type="InterPro" id="IPR011701">
    <property type="entry name" value="MFS"/>
</dbReference>
<dbReference type="Proteomes" id="UP001057702">
    <property type="component" value="Unassembled WGS sequence"/>
</dbReference>
<organism evidence="3 4">
    <name type="scientific">Streptomyces humicola</name>
    <dbReference type="NCBI Taxonomy" id="2953240"/>
    <lineage>
        <taxon>Bacteria</taxon>
        <taxon>Bacillati</taxon>
        <taxon>Actinomycetota</taxon>
        <taxon>Actinomycetes</taxon>
        <taxon>Kitasatosporales</taxon>
        <taxon>Streptomycetaceae</taxon>
        <taxon>Streptomyces</taxon>
    </lineage>
</organism>
<accession>A0ABT1Q0G7</accession>
<name>A0ABT1Q0G7_9ACTN</name>
<dbReference type="PANTHER" id="PTHR23542">
    <property type="match status" value="1"/>
</dbReference>
<feature type="transmembrane region" description="Helical" evidence="2">
    <location>
        <begin position="362"/>
        <end position="382"/>
    </location>
</feature>
<gene>
    <name evidence="3" type="ORF">NGB36_23130</name>
</gene>
<dbReference type="Gene3D" id="1.20.1250.20">
    <property type="entry name" value="MFS general substrate transporter like domains"/>
    <property type="match status" value="2"/>
</dbReference>
<dbReference type="Pfam" id="PF07690">
    <property type="entry name" value="MFS_1"/>
    <property type="match status" value="1"/>
</dbReference>
<dbReference type="InterPro" id="IPR036259">
    <property type="entry name" value="MFS_trans_sf"/>
</dbReference>
<dbReference type="EMBL" id="JANFNG010000021">
    <property type="protein sequence ID" value="MCQ4083418.1"/>
    <property type="molecule type" value="Genomic_DNA"/>
</dbReference>
<reference evidence="3" key="1">
    <citation type="submission" date="2022-06" db="EMBL/GenBank/DDBJ databases">
        <title>Draft genome sequence of Streptomyces sp. RB6PN25 isolated from peat swamp forest in Thailand.</title>
        <authorList>
            <person name="Duangmal K."/>
            <person name="Klaysubun C."/>
        </authorList>
    </citation>
    <scope>NUCLEOTIDE SEQUENCE</scope>
    <source>
        <strain evidence="3">RB6PN25</strain>
    </source>
</reference>
<dbReference type="SUPFAM" id="SSF103473">
    <property type="entry name" value="MFS general substrate transporter"/>
    <property type="match status" value="1"/>
</dbReference>
<evidence type="ECO:0000256" key="1">
    <source>
        <dbReference type="SAM" id="MobiDB-lite"/>
    </source>
</evidence>
<keyword evidence="2" id="KW-0812">Transmembrane</keyword>
<keyword evidence="4" id="KW-1185">Reference proteome</keyword>
<feature type="transmembrane region" description="Helical" evidence="2">
    <location>
        <begin position="237"/>
        <end position="259"/>
    </location>
</feature>
<feature type="transmembrane region" description="Helical" evidence="2">
    <location>
        <begin position="271"/>
        <end position="291"/>
    </location>
</feature>
<feature type="region of interest" description="Disordered" evidence="1">
    <location>
        <begin position="1"/>
        <end position="23"/>
    </location>
</feature>
<protein>
    <submittedName>
        <fullName evidence="3">MFS transporter</fullName>
    </submittedName>
</protein>
<feature type="transmembrane region" description="Helical" evidence="2">
    <location>
        <begin position="394"/>
        <end position="412"/>
    </location>
</feature>
<evidence type="ECO:0000313" key="4">
    <source>
        <dbReference type="Proteomes" id="UP001057702"/>
    </source>
</evidence>
<feature type="transmembrane region" description="Helical" evidence="2">
    <location>
        <begin position="103"/>
        <end position="124"/>
    </location>
</feature>
<keyword evidence="2" id="KW-0472">Membrane</keyword>
<feature type="transmembrane region" description="Helical" evidence="2">
    <location>
        <begin position="187"/>
        <end position="216"/>
    </location>
</feature>
<keyword evidence="2" id="KW-1133">Transmembrane helix</keyword>